<dbReference type="AlphaFoldDB" id="A0A8S2ZTB7"/>
<evidence type="ECO:0000313" key="2">
    <source>
        <dbReference type="Proteomes" id="UP000681967"/>
    </source>
</evidence>
<protein>
    <submittedName>
        <fullName evidence="1">Uncharacterized protein</fullName>
    </submittedName>
</protein>
<accession>A0A8S2ZTB7</accession>
<comment type="caution">
    <text evidence="1">The sequence shown here is derived from an EMBL/GenBank/DDBJ whole genome shotgun (WGS) entry which is preliminary data.</text>
</comment>
<organism evidence="1 2">
    <name type="scientific">Rotaria magnacalcarata</name>
    <dbReference type="NCBI Taxonomy" id="392030"/>
    <lineage>
        <taxon>Eukaryota</taxon>
        <taxon>Metazoa</taxon>
        <taxon>Spiralia</taxon>
        <taxon>Gnathifera</taxon>
        <taxon>Rotifera</taxon>
        <taxon>Eurotatoria</taxon>
        <taxon>Bdelloidea</taxon>
        <taxon>Philodinida</taxon>
        <taxon>Philodinidae</taxon>
        <taxon>Rotaria</taxon>
    </lineage>
</organism>
<proteinExistence type="predicted"/>
<reference evidence="1" key="1">
    <citation type="submission" date="2021-02" db="EMBL/GenBank/DDBJ databases">
        <authorList>
            <person name="Nowell W R."/>
        </authorList>
    </citation>
    <scope>NUCLEOTIDE SEQUENCE</scope>
</reference>
<dbReference type="EMBL" id="CAJOBH010108946">
    <property type="protein sequence ID" value="CAF4651530.1"/>
    <property type="molecule type" value="Genomic_DNA"/>
</dbReference>
<sequence length="43" mass="4647">MDRAVLTLSPVTIRTVMPALRHFAMASGTSARTGSSIPHIQMH</sequence>
<gene>
    <name evidence="1" type="ORF">BYL167_LOCUS42191</name>
</gene>
<name>A0A8S2ZTB7_9BILA</name>
<feature type="non-terminal residue" evidence="1">
    <location>
        <position position="43"/>
    </location>
</feature>
<evidence type="ECO:0000313" key="1">
    <source>
        <dbReference type="EMBL" id="CAF4651530.1"/>
    </source>
</evidence>
<dbReference type="Proteomes" id="UP000681967">
    <property type="component" value="Unassembled WGS sequence"/>
</dbReference>